<keyword evidence="2" id="KW-1185">Reference proteome</keyword>
<gene>
    <name evidence="1" type="ORF">F511_47412</name>
</gene>
<dbReference type="EMBL" id="KV224369">
    <property type="protein sequence ID" value="KZT75563.1"/>
    <property type="molecule type" value="Genomic_DNA"/>
</dbReference>
<sequence>MSRAGRAIAAWRLRGGGLPRTTIAQGCANLLSCIARPGRACLGPACGCMPYATCMMAIVATAEFYF</sequence>
<reference evidence="1 2" key="1">
    <citation type="journal article" date="2015" name="Proc. Natl. Acad. Sci. U.S.A.">
        <title>The resurrection genome of Boea hygrometrica: A blueprint for survival of dehydration.</title>
        <authorList>
            <person name="Xiao L."/>
            <person name="Yang G."/>
            <person name="Zhang L."/>
            <person name="Yang X."/>
            <person name="Zhao S."/>
            <person name="Ji Z."/>
            <person name="Zhou Q."/>
            <person name="Hu M."/>
            <person name="Wang Y."/>
            <person name="Chen M."/>
            <person name="Xu Y."/>
            <person name="Jin H."/>
            <person name="Xiao X."/>
            <person name="Hu G."/>
            <person name="Bao F."/>
            <person name="Hu Y."/>
            <person name="Wan P."/>
            <person name="Li L."/>
            <person name="Deng X."/>
            <person name="Kuang T."/>
            <person name="Xiang C."/>
            <person name="Zhu J.K."/>
            <person name="Oliver M.J."/>
            <person name="He Y."/>
        </authorList>
    </citation>
    <scope>NUCLEOTIDE SEQUENCE [LARGE SCALE GENOMIC DNA]</scope>
    <source>
        <strain evidence="2">cv. XS01</strain>
    </source>
</reference>
<protein>
    <submittedName>
        <fullName evidence="1">Uncharacterized protein</fullName>
    </submittedName>
</protein>
<proteinExistence type="predicted"/>
<accession>A0A2Z6ZXK3</accession>
<evidence type="ECO:0000313" key="2">
    <source>
        <dbReference type="Proteomes" id="UP000250235"/>
    </source>
</evidence>
<evidence type="ECO:0000313" key="1">
    <source>
        <dbReference type="EMBL" id="KZT75563.1"/>
    </source>
</evidence>
<name>A0A2Z6ZXK3_9LAMI</name>
<organism evidence="1 2">
    <name type="scientific">Dorcoceras hygrometricum</name>
    <dbReference type="NCBI Taxonomy" id="472368"/>
    <lineage>
        <taxon>Eukaryota</taxon>
        <taxon>Viridiplantae</taxon>
        <taxon>Streptophyta</taxon>
        <taxon>Embryophyta</taxon>
        <taxon>Tracheophyta</taxon>
        <taxon>Spermatophyta</taxon>
        <taxon>Magnoliopsida</taxon>
        <taxon>eudicotyledons</taxon>
        <taxon>Gunneridae</taxon>
        <taxon>Pentapetalae</taxon>
        <taxon>asterids</taxon>
        <taxon>lamiids</taxon>
        <taxon>Lamiales</taxon>
        <taxon>Gesneriaceae</taxon>
        <taxon>Didymocarpoideae</taxon>
        <taxon>Trichosporeae</taxon>
        <taxon>Loxocarpinae</taxon>
        <taxon>Dorcoceras</taxon>
    </lineage>
</organism>
<dbReference type="Proteomes" id="UP000250235">
    <property type="component" value="Unassembled WGS sequence"/>
</dbReference>
<dbReference type="AlphaFoldDB" id="A0A2Z6ZXK3"/>